<accession>A0A5C7JEC6</accession>
<comment type="caution">
    <text evidence="1">The sequence shown here is derived from an EMBL/GenBank/DDBJ whole genome shotgun (WGS) entry which is preliminary data.</text>
</comment>
<name>A0A5C7JEC6_9BACT</name>
<gene>
    <name evidence="1" type="ORF">E6Q11_00265</name>
</gene>
<evidence type="ECO:0000313" key="1">
    <source>
        <dbReference type="EMBL" id="TXG78816.1"/>
    </source>
</evidence>
<dbReference type="Proteomes" id="UP000321026">
    <property type="component" value="Unassembled WGS sequence"/>
</dbReference>
<reference evidence="1 2" key="1">
    <citation type="submission" date="2018-09" db="EMBL/GenBank/DDBJ databases">
        <title>Metagenome Assembled Genomes from an Advanced Water Purification Facility.</title>
        <authorList>
            <person name="Stamps B.W."/>
            <person name="Spear J.R."/>
        </authorList>
    </citation>
    <scope>NUCLEOTIDE SEQUENCE [LARGE SCALE GENOMIC DNA]</scope>
    <source>
        <strain evidence="1">Bin_63_2</strain>
    </source>
</reference>
<dbReference type="EMBL" id="SSDS01000005">
    <property type="protein sequence ID" value="TXG78816.1"/>
    <property type="molecule type" value="Genomic_DNA"/>
</dbReference>
<organism evidence="1 2">
    <name type="scientific">Candidatus Dojkabacteria bacterium</name>
    <dbReference type="NCBI Taxonomy" id="2099670"/>
    <lineage>
        <taxon>Bacteria</taxon>
        <taxon>Candidatus Dojkabacteria</taxon>
    </lineage>
</organism>
<protein>
    <submittedName>
        <fullName evidence="1">Uncharacterized protein</fullName>
    </submittedName>
</protein>
<sequence length="201" mass="22533">MDTINPSLVEREQAIFRQIGLDMRQLKMSLNLIIGNSNASGNPQAPWPPVQPIWLDDQGLLRIDAFQVTQKKRDLALMPRPDGALDLALAADGDLLADNGLHTAILTSLFSDARHDRQRGWWADSVVGRVTGSRIWVLRQEGKQQVDTLRRAEQYTAESLQWLLDDRIAEDLAIAATWSAAQRGYMHLGIKVLLRNGGRFV</sequence>
<dbReference type="Pfam" id="PF07409">
    <property type="entry name" value="GP46"/>
    <property type="match status" value="1"/>
</dbReference>
<proteinExistence type="predicted"/>
<evidence type="ECO:0000313" key="2">
    <source>
        <dbReference type="Proteomes" id="UP000321026"/>
    </source>
</evidence>
<dbReference type="InterPro" id="IPR010877">
    <property type="entry name" value="Phage_Mu_Gp46"/>
</dbReference>
<dbReference type="AlphaFoldDB" id="A0A5C7JEC6"/>